<reference evidence="2 3" key="1">
    <citation type="submission" date="2021-03" db="EMBL/GenBank/DDBJ databases">
        <title>Sequencing the genomes of 1000 actinobacteria strains.</title>
        <authorList>
            <person name="Klenk H.-P."/>
        </authorList>
    </citation>
    <scope>NUCLEOTIDE SEQUENCE [LARGE SCALE GENOMIC DNA]</scope>
    <source>
        <strain evidence="2 3">DSM 13468</strain>
    </source>
</reference>
<evidence type="ECO:0000313" key="3">
    <source>
        <dbReference type="Proteomes" id="UP000703720"/>
    </source>
</evidence>
<keyword evidence="1" id="KW-0732">Signal</keyword>
<feature type="signal peptide" evidence="1">
    <location>
        <begin position="1"/>
        <end position="22"/>
    </location>
</feature>
<organism evidence="2 3">
    <name type="scientific">Microbacterium phyllosphaerae</name>
    <dbReference type="NCBI Taxonomy" id="124798"/>
    <lineage>
        <taxon>Bacteria</taxon>
        <taxon>Bacillati</taxon>
        <taxon>Actinomycetota</taxon>
        <taxon>Actinomycetes</taxon>
        <taxon>Micrococcales</taxon>
        <taxon>Microbacteriaceae</taxon>
        <taxon>Microbacterium</taxon>
    </lineage>
</organism>
<protein>
    <submittedName>
        <fullName evidence="2">Uncharacterized protein</fullName>
    </submittedName>
</protein>
<evidence type="ECO:0000313" key="2">
    <source>
        <dbReference type="EMBL" id="MBP2376873.1"/>
    </source>
</evidence>
<accession>A0ABS4WKZ5</accession>
<dbReference type="EMBL" id="JAGIOA010000001">
    <property type="protein sequence ID" value="MBP2376873.1"/>
    <property type="molecule type" value="Genomic_DNA"/>
</dbReference>
<dbReference type="Proteomes" id="UP000703720">
    <property type="component" value="Unassembled WGS sequence"/>
</dbReference>
<evidence type="ECO:0000256" key="1">
    <source>
        <dbReference type="SAM" id="SignalP"/>
    </source>
</evidence>
<name>A0ABS4WKZ5_9MICO</name>
<proteinExistence type="predicted"/>
<sequence>MKKFLIAIVLIGLALAASPATASATITPLHPDVQYALDEVPGGVALSATHAVWPALGMTVTAESPFARSVGTCATGTYCAYAGTALTGTKLTFAICTNVSTAGLRSVGSIANGRSSGKVQARDSAGTVLGTAFPNGSATVGSGTVGLLCTL</sequence>
<dbReference type="RefSeq" id="WP_210096290.1">
    <property type="nucleotide sequence ID" value="NZ_BAAAIO010000001.1"/>
</dbReference>
<gene>
    <name evidence="2" type="ORF">JOF42_000368</name>
</gene>
<comment type="caution">
    <text evidence="2">The sequence shown here is derived from an EMBL/GenBank/DDBJ whole genome shotgun (WGS) entry which is preliminary data.</text>
</comment>
<feature type="chain" id="PRO_5045835838" evidence="1">
    <location>
        <begin position="23"/>
        <end position="151"/>
    </location>
</feature>
<keyword evidence="3" id="KW-1185">Reference proteome</keyword>